<keyword evidence="3" id="KW-1185">Reference proteome</keyword>
<accession>A0AAE4C9U7</accession>
<feature type="compositionally biased region" description="Pro residues" evidence="1">
    <location>
        <begin position="169"/>
        <end position="185"/>
    </location>
</feature>
<comment type="caution">
    <text evidence="2">The sequence shown here is derived from an EMBL/GenBank/DDBJ whole genome shotgun (WGS) entry which is preliminary data.</text>
</comment>
<protein>
    <submittedName>
        <fullName evidence="2">Uncharacterized protein</fullName>
    </submittedName>
</protein>
<gene>
    <name evidence="2" type="ORF">J2S41_003211</name>
</gene>
<dbReference type="Proteomes" id="UP001183643">
    <property type="component" value="Unassembled WGS sequence"/>
</dbReference>
<evidence type="ECO:0000256" key="1">
    <source>
        <dbReference type="SAM" id="MobiDB-lite"/>
    </source>
</evidence>
<feature type="region of interest" description="Disordered" evidence="1">
    <location>
        <begin position="166"/>
        <end position="197"/>
    </location>
</feature>
<organism evidence="2 3">
    <name type="scientific">Catenuloplanes atrovinosus</name>
    <dbReference type="NCBI Taxonomy" id="137266"/>
    <lineage>
        <taxon>Bacteria</taxon>
        <taxon>Bacillati</taxon>
        <taxon>Actinomycetota</taxon>
        <taxon>Actinomycetes</taxon>
        <taxon>Micromonosporales</taxon>
        <taxon>Micromonosporaceae</taxon>
        <taxon>Catenuloplanes</taxon>
    </lineage>
</organism>
<reference evidence="2" key="1">
    <citation type="submission" date="2023-07" db="EMBL/GenBank/DDBJ databases">
        <title>Sequencing the genomes of 1000 actinobacteria strains.</title>
        <authorList>
            <person name="Klenk H.-P."/>
        </authorList>
    </citation>
    <scope>NUCLEOTIDE SEQUENCE</scope>
    <source>
        <strain evidence="2">DSM 44707</strain>
    </source>
</reference>
<evidence type="ECO:0000313" key="3">
    <source>
        <dbReference type="Proteomes" id="UP001183643"/>
    </source>
</evidence>
<sequence length="197" mass="20763">MRGSRIGEAGTVTVATGVTAEEALRAFGADPGDPRPFPDDRLPAGGERERITVLATPEAVLVVEDNHYRGARAEVLTALSAGGRAASMFWNVRALTRLSFAERGRMVAGAEPTGRTEWPAELSEVLAGLDFGTFDKVSKGLLAVERFTGRGITPADLAAIEEAGVAYPAPDPPSPPTRPAGPMPPGWRLLGVLRPPR</sequence>
<name>A0AAE4C9U7_9ACTN</name>
<proteinExistence type="predicted"/>
<dbReference type="RefSeq" id="WP_310368547.1">
    <property type="nucleotide sequence ID" value="NZ_JAVDYB010000001.1"/>
</dbReference>
<evidence type="ECO:0000313" key="2">
    <source>
        <dbReference type="EMBL" id="MDR7276433.1"/>
    </source>
</evidence>
<dbReference type="InterPro" id="IPR045592">
    <property type="entry name" value="DUF6461"/>
</dbReference>
<dbReference type="EMBL" id="JAVDYB010000001">
    <property type="protein sequence ID" value="MDR7276433.1"/>
    <property type="molecule type" value="Genomic_DNA"/>
</dbReference>
<dbReference type="Pfam" id="PF20062">
    <property type="entry name" value="DUF6461"/>
    <property type="match status" value="1"/>
</dbReference>
<dbReference type="AlphaFoldDB" id="A0AAE4C9U7"/>